<dbReference type="GO" id="GO:0071766">
    <property type="term" value="P:Actinobacterium-type cell wall biogenesis"/>
    <property type="evidence" value="ECO:0007669"/>
    <property type="project" value="UniProtKB-ARBA"/>
</dbReference>
<dbReference type="EMBL" id="FZOD01000012">
    <property type="protein sequence ID" value="SNS62475.1"/>
    <property type="molecule type" value="Genomic_DNA"/>
</dbReference>
<dbReference type="InterPro" id="IPR042099">
    <property type="entry name" value="ANL_N_sf"/>
</dbReference>
<dbReference type="PANTHER" id="PTHR22754">
    <property type="entry name" value="DISCO-INTERACTING PROTEIN 2 DIP2 -RELATED"/>
    <property type="match status" value="1"/>
</dbReference>
<gene>
    <name evidence="6" type="ORF">SAMN05216276_1012172</name>
</gene>
<dbReference type="Proteomes" id="UP000198282">
    <property type="component" value="Unassembled WGS sequence"/>
</dbReference>
<reference evidence="6 7" key="1">
    <citation type="submission" date="2017-06" db="EMBL/GenBank/DDBJ databases">
        <authorList>
            <person name="Kim H.J."/>
            <person name="Triplett B.A."/>
        </authorList>
    </citation>
    <scope>NUCLEOTIDE SEQUENCE [LARGE SCALE GENOMIC DNA]</scope>
    <source>
        <strain evidence="6 7">CGMCC 4.2132</strain>
    </source>
</reference>
<evidence type="ECO:0000313" key="6">
    <source>
        <dbReference type="EMBL" id="SNS62475.1"/>
    </source>
</evidence>
<comment type="similarity">
    <text evidence="1">Belongs to the ATP-dependent AMP-binding enzyme family.</text>
</comment>
<dbReference type="InterPro" id="IPR045851">
    <property type="entry name" value="AMP-bd_C_sf"/>
</dbReference>
<dbReference type="CDD" id="cd05931">
    <property type="entry name" value="FAAL"/>
    <property type="match status" value="1"/>
</dbReference>
<proteinExistence type="inferred from homology"/>
<dbReference type="SUPFAM" id="SSF56801">
    <property type="entry name" value="Acetyl-CoA synthetase-like"/>
    <property type="match status" value="1"/>
</dbReference>
<keyword evidence="2 6" id="KW-0436">Ligase</keyword>
<dbReference type="Gene3D" id="3.40.50.12780">
    <property type="entry name" value="N-terminal domain of ligase-like"/>
    <property type="match status" value="1"/>
</dbReference>
<dbReference type="Gene3D" id="3.30.300.30">
    <property type="match status" value="1"/>
</dbReference>
<evidence type="ECO:0000256" key="2">
    <source>
        <dbReference type="ARBA" id="ARBA00022598"/>
    </source>
</evidence>
<dbReference type="GO" id="GO:0016874">
    <property type="term" value="F:ligase activity"/>
    <property type="evidence" value="ECO:0007669"/>
    <property type="project" value="UniProtKB-KW"/>
</dbReference>
<dbReference type="PROSITE" id="PS00455">
    <property type="entry name" value="AMP_BINDING"/>
    <property type="match status" value="1"/>
</dbReference>
<name>A0A239G0G4_9ACTN</name>
<dbReference type="GO" id="GO:0005886">
    <property type="term" value="C:plasma membrane"/>
    <property type="evidence" value="ECO:0007669"/>
    <property type="project" value="TreeGrafter"/>
</dbReference>
<protein>
    <submittedName>
        <fullName evidence="6">Acyl-CoA synthetase (AMP-forming)/AMP-acid ligase II</fullName>
    </submittedName>
</protein>
<dbReference type="InterPro" id="IPR040097">
    <property type="entry name" value="FAAL/FAAC"/>
</dbReference>
<dbReference type="Pfam" id="PF00501">
    <property type="entry name" value="AMP-binding"/>
    <property type="match status" value="1"/>
</dbReference>
<dbReference type="GO" id="GO:0006633">
    <property type="term" value="P:fatty acid biosynthetic process"/>
    <property type="evidence" value="ECO:0007669"/>
    <property type="project" value="TreeGrafter"/>
</dbReference>
<dbReference type="InterPro" id="IPR020845">
    <property type="entry name" value="AMP-binding_CS"/>
</dbReference>
<sequence>MLEHDSFTTLMRERASSHGDRVALVFCHDPADESGDEPLTYADLDLLARRVAVMLRAHAEPGDRVLLLHEPGTGFAKGFLGALYAGMIAVPSPAPDGYRRQRERLAAIARDAGVTAVLTDARALGSIREWAAEAGLDDLACLAVDEELPPADGWSPPAGGGRTPAFLQYTSGSTGDPKGVVVDHGNLLANVEVFNHITGATPDDRFGGWLPMYHDFGLIGQLLIPLANGTTTVLMSPIAFVKRPHAWLRMIDRHGINVSPAPNFAYELCVQRITDAQVAGLDLSRWSHALNGSEPIRAGTLRAFAERFAPYGLRPGALSPGYGLAEATLAVSCTPKGNVALVTPVDAERLAKGEFAPSSEGEVRNVPSSGHAEPGIDIVDPQSRVALPEGQVGEIWLRGPHVARGYWQRPETNKKIFDVETAGGEGGYLRTGDLGVIHEGELYVTGRIKELLIVRGRNLYPQDLEEEARTAHPALARGVGAVFTVPAPEEEVVVVHECRIRDLGETSPSELAEEIRVTLGREFGVSVAGVVLVRPSEVRRTTSGKIQRGLTRDLFISGELAVVHEELTSAVRGRYRIGV</sequence>
<keyword evidence="3" id="KW-0276">Fatty acid metabolism</keyword>
<dbReference type="FunFam" id="3.40.50.12780:FF:000013">
    <property type="entry name" value="Long-chain-fatty-acid--AMP ligase FadD32"/>
    <property type="match status" value="1"/>
</dbReference>
<keyword evidence="7" id="KW-1185">Reference proteome</keyword>
<evidence type="ECO:0000313" key="7">
    <source>
        <dbReference type="Proteomes" id="UP000198282"/>
    </source>
</evidence>
<accession>A0A239G0G4</accession>
<dbReference type="RefSeq" id="WP_089207943.1">
    <property type="nucleotide sequence ID" value="NZ_FZOD01000012.1"/>
</dbReference>
<evidence type="ECO:0000256" key="1">
    <source>
        <dbReference type="ARBA" id="ARBA00006432"/>
    </source>
</evidence>
<organism evidence="6 7">
    <name type="scientific">Streptosporangium subroseum</name>
    <dbReference type="NCBI Taxonomy" id="106412"/>
    <lineage>
        <taxon>Bacteria</taxon>
        <taxon>Bacillati</taxon>
        <taxon>Actinomycetota</taxon>
        <taxon>Actinomycetes</taxon>
        <taxon>Streptosporangiales</taxon>
        <taxon>Streptosporangiaceae</taxon>
        <taxon>Streptosporangium</taxon>
    </lineage>
</organism>
<dbReference type="OrthoDB" id="3671040at2"/>
<evidence type="ECO:0000256" key="3">
    <source>
        <dbReference type="ARBA" id="ARBA00022832"/>
    </source>
</evidence>
<dbReference type="AlphaFoldDB" id="A0A239G0G4"/>
<dbReference type="GO" id="GO:0070566">
    <property type="term" value="F:adenylyltransferase activity"/>
    <property type="evidence" value="ECO:0007669"/>
    <property type="project" value="TreeGrafter"/>
</dbReference>
<dbReference type="InterPro" id="IPR000873">
    <property type="entry name" value="AMP-dep_synth/lig_dom"/>
</dbReference>
<evidence type="ECO:0000259" key="5">
    <source>
        <dbReference type="Pfam" id="PF00501"/>
    </source>
</evidence>
<evidence type="ECO:0000256" key="4">
    <source>
        <dbReference type="ARBA" id="ARBA00023098"/>
    </source>
</evidence>
<keyword evidence="4" id="KW-0443">Lipid metabolism</keyword>
<feature type="domain" description="AMP-dependent synthetase/ligase" evidence="5">
    <location>
        <begin position="12"/>
        <end position="407"/>
    </location>
</feature>
<dbReference type="PANTHER" id="PTHR22754:SF32">
    <property type="entry name" value="DISCO-INTERACTING PROTEIN 2"/>
    <property type="match status" value="1"/>
</dbReference>